<reference evidence="14 15" key="1">
    <citation type="journal article" date="2019" name="Emerg. Microbes Infect.">
        <title>Comprehensive subspecies identification of 175 nontuberculous mycobacteria species based on 7547 genomic profiles.</title>
        <authorList>
            <person name="Matsumoto Y."/>
            <person name="Kinjo T."/>
            <person name="Motooka D."/>
            <person name="Nabeya D."/>
            <person name="Jung N."/>
            <person name="Uechi K."/>
            <person name="Horii T."/>
            <person name="Iida T."/>
            <person name="Fujita J."/>
            <person name="Nakamura S."/>
        </authorList>
    </citation>
    <scope>NUCLEOTIDE SEQUENCE [LARGE SCALE GENOMIC DNA]</scope>
    <source>
        <strain evidence="14 15">JCM 6377</strain>
    </source>
</reference>
<feature type="binding site" evidence="13">
    <location>
        <position position="112"/>
    </location>
    <ligand>
        <name>Mg(2+)</name>
        <dbReference type="ChEBI" id="CHEBI:18420"/>
    </ligand>
</feature>
<keyword evidence="14" id="KW-0808">Transferase</keyword>
<dbReference type="InterPro" id="IPR036704">
    <property type="entry name" value="RraA/RraA-like_sf"/>
</dbReference>
<evidence type="ECO:0000313" key="15">
    <source>
        <dbReference type="Proteomes" id="UP000465302"/>
    </source>
</evidence>
<evidence type="ECO:0000256" key="11">
    <source>
        <dbReference type="ARBA" id="ARBA00032305"/>
    </source>
</evidence>
<feature type="binding site" evidence="13">
    <location>
        <begin position="89"/>
        <end position="92"/>
    </location>
    <ligand>
        <name>substrate</name>
    </ligand>
</feature>
<evidence type="ECO:0000256" key="9">
    <source>
        <dbReference type="ARBA" id="ARBA00029596"/>
    </source>
</evidence>
<dbReference type="EC" id="4.1.1.112" evidence="6"/>
<dbReference type="CDD" id="cd16841">
    <property type="entry name" value="RraA_family"/>
    <property type="match status" value="1"/>
</dbReference>
<sequence>MSELTISTDAVAELRKAGTATVYEARGRRGLIDVDLIQLIPGSCAAGPARTVLCAQDDNRGVHELVARIQPGEIAVMTMPVATPVALIGELLVTQLKERGAAAILVDAAVRDVDALRDLGVPVWTRWIRIRGATKNTRGEVDAGVQIGGAEIRSGDIVILDSDGAAVVPADEAERAVELAHARQAKEAASLAKYRNGEISYDLYGFRTEDEGNT</sequence>
<dbReference type="InterPro" id="IPR005493">
    <property type="entry name" value="RraA/RraA-like"/>
</dbReference>
<evidence type="ECO:0000256" key="10">
    <source>
        <dbReference type="ARBA" id="ARBA00030169"/>
    </source>
</evidence>
<evidence type="ECO:0000256" key="13">
    <source>
        <dbReference type="PIRSR" id="PIRSR605493-1"/>
    </source>
</evidence>
<dbReference type="GO" id="GO:0008168">
    <property type="term" value="F:methyltransferase activity"/>
    <property type="evidence" value="ECO:0007669"/>
    <property type="project" value="UniProtKB-KW"/>
</dbReference>
<comment type="caution">
    <text evidence="14">The sequence shown here is derived from an EMBL/GenBank/DDBJ whole genome shotgun (WGS) entry which is preliminary data.</text>
</comment>
<keyword evidence="13" id="KW-0479">Metal-binding</keyword>
<dbReference type="GO" id="GO:0032259">
    <property type="term" value="P:methylation"/>
    <property type="evidence" value="ECO:0007669"/>
    <property type="project" value="UniProtKB-KW"/>
</dbReference>
<dbReference type="EC" id="4.1.3.17" evidence="5"/>
<protein>
    <recommendedName>
        <fullName evidence="7">Putative 4-hydroxy-4-methyl-2-oxoglutarate aldolase</fullName>
        <ecNumber evidence="6">4.1.1.112</ecNumber>
        <ecNumber evidence="5">4.1.3.17</ecNumber>
    </recommendedName>
    <alternativeName>
        <fullName evidence="11">Oxaloacetate decarboxylase</fullName>
    </alternativeName>
    <alternativeName>
        <fullName evidence="9">Regulator of ribonuclease activity homolog</fullName>
    </alternativeName>
    <alternativeName>
        <fullName evidence="10">RraA-like protein</fullName>
    </alternativeName>
</protein>
<dbReference type="EMBL" id="BLKS01000001">
    <property type="protein sequence ID" value="GFG50694.1"/>
    <property type="molecule type" value="Genomic_DNA"/>
</dbReference>
<evidence type="ECO:0000256" key="6">
    <source>
        <dbReference type="ARBA" id="ARBA00012947"/>
    </source>
</evidence>
<feature type="binding site" evidence="13">
    <location>
        <position position="111"/>
    </location>
    <ligand>
        <name>substrate</name>
    </ligand>
</feature>
<evidence type="ECO:0000256" key="5">
    <source>
        <dbReference type="ARBA" id="ARBA00012213"/>
    </source>
</evidence>
<evidence type="ECO:0000256" key="3">
    <source>
        <dbReference type="ARBA" id="ARBA00008621"/>
    </source>
</evidence>
<evidence type="ECO:0000256" key="4">
    <source>
        <dbReference type="ARBA" id="ARBA00011233"/>
    </source>
</evidence>
<evidence type="ECO:0000313" key="14">
    <source>
        <dbReference type="EMBL" id="GFG50694.1"/>
    </source>
</evidence>
<proteinExistence type="inferred from homology"/>
<evidence type="ECO:0000256" key="12">
    <source>
        <dbReference type="ARBA" id="ARBA00047973"/>
    </source>
</evidence>
<evidence type="ECO:0000256" key="2">
    <source>
        <dbReference type="ARBA" id="ARBA00001968"/>
    </source>
</evidence>
<comment type="function">
    <text evidence="8">Catalyzes the aldol cleavage of 4-hydroxy-4-methyl-2-oxoglutarate (HMG) into 2 molecules of pyruvate. Also contains a secondary oxaloacetate (OAA) decarboxylase activity due to the common pyruvate enolate transition state formed following C-C bond cleavage in the retro-aldol and decarboxylation reactions.</text>
</comment>
<dbReference type="PANTHER" id="PTHR33254">
    <property type="entry name" value="4-HYDROXY-4-METHYL-2-OXOGLUTARATE ALDOLASE 3-RELATED"/>
    <property type="match status" value="1"/>
</dbReference>
<dbReference type="Pfam" id="PF03737">
    <property type="entry name" value="RraA-like"/>
    <property type="match status" value="1"/>
</dbReference>
<evidence type="ECO:0000256" key="7">
    <source>
        <dbReference type="ARBA" id="ARBA00016549"/>
    </source>
</evidence>
<keyword evidence="13" id="KW-0460">Magnesium</keyword>
<evidence type="ECO:0000256" key="8">
    <source>
        <dbReference type="ARBA" id="ARBA00025046"/>
    </source>
</evidence>
<accession>A0A7I9VZ18</accession>
<name>A0A7I9VZ18_MYCAG</name>
<dbReference type="Proteomes" id="UP000465302">
    <property type="component" value="Unassembled WGS sequence"/>
</dbReference>
<evidence type="ECO:0000256" key="1">
    <source>
        <dbReference type="ARBA" id="ARBA00001342"/>
    </source>
</evidence>
<dbReference type="RefSeq" id="WP_207767296.1">
    <property type="nucleotide sequence ID" value="NZ_BLKS01000001.1"/>
</dbReference>
<comment type="cofactor">
    <cofactor evidence="2">
        <name>a divalent metal cation</name>
        <dbReference type="ChEBI" id="CHEBI:60240"/>
    </cofactor>
</comment>
<keyword evidence="14" id="KW-0489">Methyltransferase</keyword>
<comment type="catalytic activity">
    <reaction evidence="1">
        <text>4-hydroxy-4-methyl-2-oxoglutarate = 2 pyruvate</text>
        <dbReference type="Rhea" id="RHEA:22748"/>
        <dbReference type="ChEBI" id="CHEBI:15361"/>
        <dbReference type="ChEBI" id="CHEBI:58276"/>
        <dbReference type="EC" id="4.1.3.17"/>
    </reaction>
</comment>
<comment type="subunit">
    <text evidence="4">Homotrimer.</text>
</comment>
<dbReference type="Gene3D" id="3.50.30.40">
    <property type="entry name" value="Ribonuclease E inhibitor RraA/RraA-like"/>
    <property type="match status" value="1"/>
</dbReference>
<dbReference type="GO" id="GO:0046872">
    <property type="term" value="F:metal ion binding"/>
    <property type="evidence" value="ECO:0007669"/>
    <property type="project" value="UniProtKB-KW"/>
</dbReference>
<dbReference type="AlphaFoldDB" id="A0A7I9VZ18"/>
<organism evidence="14 15">
    <name type="scientific">Mycolicibacterium agri</name>
    <name type="common">Mycobacterium agri</name>
    <dbReference type="NCBI Taxonomy" id="36811"/>
    <lineage>
        <taxon>Bacteria</taxon>
        <taxon>Bacillati</taxon>
        <taxon>Actinomycetota</taxon>
        <taxon>Actinomycetes</taxon>
        <taxon>Mycobacteriales</taxon>
        <taxon>Mycobacteriaceae</taxon>
        <taxon>Mycolicibacterium</taxon>
    </lineage>
</organism>
<comment type="catalytic activity">
    <reaction evidence="12">
        <text>oxaloacetate + H(+) = pyruvate + CO2</text>
        <dbReference type="Rhea" id="RHEA:15641"/>
        <dbReference type="ChEBI" id="CHEBI:15361"/>
        <dbReference type="ChEBI" id="CHEBI:15378"/>
        <dbReference type="ChEBI" id="CHEBI:16452"/>
        <dbReference type="ChEBI" id="CHEBI:16526"/>
        <dbReference type="EC" id="4.1.1.112"/>
    </reaction>
</comment>
<comment type="similarity">
    <text evidence="3">Belongs to the class II aldolase/RraA-like family.</text>
</comment>
<dbReference type="GO" id="GO:0008948">
    <property type="term" value="F:oxaloacetate decarboxylase activity"/>
    <property type="evidence" value="ECO:0007669"/>
    <property type="project" value="UniProtKB-EC"/>
</dbReference>
<gene>
    <name evidence="14" type="ORF">MAGR_21350</name>
</gene>
<dbReference type="GO" id="GO:0047443">
    <property type="term" value="F:4-hydroxy-4-methyl-2-oxoglutarate aldolase activity"/>
    <property type="evidence" value="ECO:0007669"/>
    <property type="project" value="UniProtKB-EC"/>
</dbReference>
<comment type="cofactor">
    <cofactor evidence="13">
        <name>Mg(2+)</name>
        <dbReference type="ChEBI" id="CHEBI:18420"/>
    </cofactor>
</comment>
<dbReference type="PANTHER" id="PTHR33254:SF4">
    <property type="entry name" value="4-HYDROXY-4-METHYL-2-OXOGLUTARATE ALDOLASE 3-RELATED"/>
    <property type="match status" value="1"/>
</dbReference>
<dbReference type="SUPFAM" id="SSF89562">
    <property type="entry name" value="RraA-like"/>
    <property type="match status" value="1"/>
</dbReference>